<name>A0A5E6WNF9_PSEFL</name>
<sequence length="323" mass="35012">MDDAIRRSVERQFPELTGGYHLPRFGRVVAVPDAPVAPGLCDDFRPRFGVDVEVLLPDGEPDPDLPILTGLPLPAPMGGQEAGMFGFPGEGTTVVVSFAYGLPHKPFITQILPHGLSLPRVPKGEQVWQHSEACQQRVDADGNWLRQTDGKIQDKAIEREVEAMQNTESFQSHTRTVDDHSSESVGGIKTIEALGALKLLSGGSASLAAVDDLHQATGRDLNLVVGQKHNATVGGDMEERIQGLRESVAAVSQRLVAPKTWLGSEDLNVLQVLCDLLQLVYEMNAQIADHVHGETLPPSRAAEFVQCGLRASKLSMDLRIIRS</sequence>
<evidence type="ECO:0008006" key="2">
    <source>
        <dbReference type="Google" id="ProtNLM"/>
    </source>
</evidence>
<evidence type="ECO:0000313" key="1">
    <source>
        <dbReference type="EMBL" id="VVM16513.1"/>
    </source>
</evidence>
<protein>
    <recommendedName>
        <fullName evidence="2">Gp5/Type VI secretion system Vgr protein OB-fold domain-containing protein</fullName>
    </recommendedName>
</protein>
<gene>
    <name evidence="1" type="ORF">PS683_04852</name>
</gene>
<dbReference type="EMBL" id="LR700651">
    <property type="protein sequence ID" value="VVM16513.1"/>
    <property type="molecule type" value="Genomic_DNA"/>
</dbReference>
<proteinExistence type="predicted"/>
<reference evidence="1" key="1">
    <citation type="submission" date="2019-09" db="EMBL/GenBank/DDBJ databases">
        <authorList>
            <person name="Chandra G."/>
            <person name="Truman W A."/>
        </authorList>
    </citation>
    <scope>NUCLEOTIDE SEQUENCE</scope>
    <source>
        <strain evidence="1">PS683</strain>
    </source>
</reference>
<accession>A0A5E6WNF9</accession>
<organism evidence="1">
    <name type="scientific">Pseudomonas fluorescens</name>
    <dbReference type="NCBI Taxonomy" id="294"/>
    <lineage>
        <taxon>Bacteria</taxon>
        <taxon>Pseudomonadati</taxon>
        <taxon>Pseudomonadota</taxon>
        <taxon>Gammaproteobacteria</taxon>
        <taxon>Pseudomonadales</taxon>
        <taxon>Pseudomonadaceae</taxon>
        <taxon>Pseudomonas</taxon>
    </lineage>
</organism>
<dbReference type="SUPFAM" id="SSF69349">
    <property type="entry name" value="Phage fibre proteins"/>
    <property type="match status" value="1"/>
</dbReference>
<dbReference type="AlphaFoldDB" id="A0A5E6WNF9"/>
<dbReference type="SUPFAM" id="SSF69255">
    <property type="entry name" value="gp5 N-terminal domain-like"/>
    <property type="match status" value="1"/>
</dbReference>